<dbReference type="Pfam" id="PF01431">
    <property type="entry name" value="Peptidase_M13"/>
    <property type="match status" value="1"/>
</dbReference>
<dbReference type="Gene3D" id="1.10.1380.10">
    <property type="entry name" value="Neutral endopeptidase , domain2"/>
    <property type="match status" value="1"/>
</dbReference>
<dbReference type="Gene3D" id="3.40.390.10">
    <property type="entry name" value="Collagenase (Catalytic Domain)"/>
    <property type="match status" value="1"/>
</dbReference>
<dbReference type="InterPro" id="IPR042089">
    <property type="entry name" value="Peptidase_M13_dom_2"/>
</dbReference>
<sequence length="676" mass="75380">MKNRSSLLVLALVPALVAPLSAQTAYKGFNPANLDATVKPTQDFFQFAVGGWAKRTAIPAEYDRYGVDQEIDTRTHQILKEILESAAAAKAAAGSEAQKVGDFYASGMDEAGLEAQGIAPLKPFFARIDAVKDPASLVAVMADLHRMGASAGFYFGVEQDDKESSRYAMMLGQGGLGLPDRDYYLKDDAKSKELLAAYRAHVAKMLSLAGLDPKEADRILALETRLAKASMTRVEQRDPNAIYHAMSPAQLKTVAPGFPADLYLKTLGLPVPDHFVVRQPAFMAELGRMIQELPADQWRVYLRWHLLRSSASALPKAFEQEAFAFYGTKLQGTTAQHPRWKRVMFAADRGLGEALGKLYVQKAFPASSKAKVLEMVENLRTALKARIEGLEWMSAPTKLKAKEKLAAIRVKIGYPDVWRDYSKLDIRHQPYVLNVMETRRFEFQRRLAKLGTPIDRNEWDMTPQTNNAYYNPTMNEIVFPAGILQPPYFDATADDAVNYGNIGATIGHEMTHGFDDEGRQYDAQGNLKSWWTAEDEKAYNVRAELVAKQFDAYEPLPGLHLNGHLTLGENIADLGGLKIAWDAWKLSQKGKPAQSGVDGKIEGFTPEQRFFLGYAETWRTLVREEATRLYANTDPHSPAKFRVNGPLSNLPEFYEAFGCKDGDAMKRPEKERPAIW</sequence>
<keyword evidence="5" id="KW-0378">Hydrolase</keyword>
<dbReference type="InterPro" id="IPR008753">
    <property type="entry name" value="Peptidase_M13_N"/>
</dbReference>
<dbReference type="EMBL" id="BSDE01000005">
    <property type="protein sequence ID" value="GLH74072.1"/>
    <property type="molecule type" value="Genomic_DNA"/>
</dbReference>
<gene>
    <name evidence="11" type="ORF">GETHLI_25740</name>
</gene>
<organism evidence="11 12">
    <name type="scientific">Geothrix limicola</name>
    <dbReference type="NCBI Taxonomy" id="2927978"/>
    <lineage>
        <taxon>Bacteria</taxon>
        <taxon>Pseudomonadati</taxon>
        <taxon>Acidobacteriota</taxon>
        <taxon>Holophagae</taxon>
        <taxon>Holophagales</taxon>
        <taxon>Holophagaceae</taxon>
        <taxon>Geothrix</taxon>
    </lineage>
</organism>
<keyword evidence="8" id="KW-0732">Signal</keyword>
<reference evidence="11 12" key="1">
    <citation type="journal article" date="2023" name="Antonie Van Leeuwenhoek">
        <title>Mesoterricola silvestris gen. nov., sp. nov., Mesoterricola sediminis sp. nov., Geothrix oryzae sp. nov., Geothrix edaphica sp. nov., Geothrix rubra sp. nov., and Geothrix limicola sp. nov., six novel members of Acidobacteriota isolated from soils.</title>
        <authorList>
            <person name="Itoh H."/>
            <person name="Sugisawa Y."/>
            <person name="Mise K."/>
            <person name="Xu Z."/>
            <person name="Kuniyasu M."/>
            <person name="Ushijima N."/>
            <person name="Kawano K."/>
            <person name="Kobayashi E."/>
            <person name="Shiratori Y."/>
            <person name="Masuda Y."/>
            <person name="Senoo K."/>
        </authorList>
    </citation>
    <scope>NUCLEOTIDE SEQUENCE [LARGE SCALE GENOMIC DNA]</scope>
    <source>
        <strain evidence="11 12">Red804</strain>
    </source>
</reference>
<keyword evidence="7" id="KW-0482">Metalloprotease</keyword>
<accession>A0ABQ5QHK2</accession>
<dbReference type="InterPro" id="IPR024079">
    <property type="entry name" value="MetalloPept_cat_dom_sf"/>
</dbReference>
<evidence type="ECO:0000256" key="4">
    <source>
        <dbReference type="ARBA" id="ARBA00022723"/>
    </source>
</evidence>
<feature type="domain" description="Peptidase M13 N-terminal" evidence="10">
    <location>
        <begin position="40"/>
        <end position="415"/>
    </location>
</feature>
<dbReference type="PANTHER" id="PTHR11733">
    <property type="entry name" value="ZINC METALLOPROTEASE FAMILY M13 NEPRILYSIN-RELATED"/>
    <property type="match status" value="1"/>
</dbReference>
<evidence type="ECO:0000256" key="1">
    <source>
        <dbReference type="ARBA" id="ARBA00001947"/>
    </source>
</evidence>
<name>A0ABQ5QHK2_9BACT</name>
<evidence type="ECO:0000256" key="5">
    <source>
        <dbReference type="ARBA" id="ARBA00022801"/>
    </source>
</evidence>
<dbReference type="PRINTS" id="PR00786">
    <property type="entry name" value="NEPRILYSIN"/>
</dbReference>
<evidence type="ECO:0000256" key="8">
    <source>
        <dbReference type="SAM" id="SignalP"/>
    </source>
</evidence>
<keyword evidence="12" id="KW-1185">Reference proteome</keyword>
<feature type="domain" description="Peptidase M13 C-terminal" evidence="9">
    <location>
        <begin position="467"/>
        <end position="670"/>
    </location>
</feature>
<evidence type="ECO:0000259" key="9">
    <source>
        <dbReference type="Pfam" id="PF01431"/>
    </source>
</evidence>
<dbReference type="CDD" id="cd08662">
    <property type="entry name" value="M13"/>
    <property type="match status" value="1"/>
</dbReference>
<dbReference type="PANTHER" id="PTHR11733:SF167">
    <property type="entry name" value="FI17812P1-RELATED"/>
    <property type="match status" value="1"/>
</dbReference>
<feature type="chain" id="PRO_5046971882" evidence="8">
    <location>
        <begin position="23"/>
        <end position="676"/>
    </location>
</feature>
<comment type="similarity">
    <text evidence="2">Belongs to the peptidase M13 family.</text>
</comment>
<feature type="signal peptide" evidence="8">
    <location>
        <begin position="1"/>
        <end position="22"/>
    </location>
</feature>
<evidence type="ECO:0000313" key="12">
    <source>
        <dbReference type="Proteomes" id="UP001165069"/>
    </source>
</evidence>
<keyword evidence="3" id="KW-0645">Protease</keyword>
<dbReference type="Proteomes" id="UP001165069">
    <property type="component" value="Unassembled WGS sequence"/>
</dbReference>
<dbReference type="InterPro" id="IPR018497">
    <property type="entry name" value="Peptidase_M13_C"/>
</dbReference>
<keyword evidence="6" id="KW-0862">Zinc</keyword>
<dbReference type="PROSITE" id="PS51885">
    <property type="entry name" value="NEPRILYSIN"/>
    <property type="match status" value="1"/>
</dbReference>
<evidence type="ECO:0000256" key="7">
    <source>
        <dbReference type="ARBA" id="ARBA00023049"/>
    </source>
</evidence>
<evidence type="ECO:0000256" key="6">
    <source>
        <dbReference type="ARBA" id="ARBA00022833"/>
    </source>
</evidence>
<protein>
    <submittedName>
        <fullName evidence="11">Peptidase M13</fullName>
    </submittedName>
</protein>
<evidence type="ECO:0000256" key="3">
    <source>
        <dbReference type="ARBA" id="ARBA00022670"/>
    </source>
</evidence>
<evidence type="ECO:0000313" key="11">
    <source>
        <dbReference type="EMBL" id="GLH74072.1"/>
    </source>
</evidence>
<keyword evidence="4" id="KW-0479">Metal-binding</keyword>
<proteinExistence type="inferred from homology"/>
<dbReference type="RefSeq" id="WP_285575954.1">
    <property type="nucleotide sequence ID" value="NZ_BSDE01000005.1"/>
</dbReference>
<dbReference type="InterPro" id="IPR000718">
    <property type="entry name" value="Peptidase_M13"/>
</dbReference>
<dbReference type="SUPFAM" id="SSF55486">
    <property type="entry name" value="Metalloproteases ('zincins'), catalytic domain"/>
    <property type="match status" value="1"/>
</dbReference>
<comment type="cofactor">
    <cofactor evidence="1">
        <name>Zn(2+)</name>
        <dbReference type="ChEBI" id="CHEBI:29105"/>
    </cofactor>
</comment>
<evidence type="ECO:0000256" key="2">
    <source>
        <dbReference type="ARBA" id="ARBA00007357"/>
    </source>
</evidence>
<evidence type="ECO:0000259" key="10">
    <source>
        <dbReference type="Pfam" id="PF05649"/>
    </source>
</evidence>
<dbReference type="Pfam" id="PF05649">
    <property type="entry name" value="Peptidase_M13_N"/>
    <property type="match status" value="1"/>
</dbReference>
<comment type="caution">
    <text evidence="11">The sequence shown here is derived from an EMBL/GenBank/DDBJ whole genome shotgun (WGS) entry which is preliminary data.</text>
</comment>